<feature type="repeat" description="WD" evidence="3">
    <location>
        <begin position="104"/>
        <end position="146"/>
    </location>
</feature>
<evidence type="ECO:0000256" key="2">
    <source>
        <dbReference type="ARBA" id="ARBA00022737"/>
    </source>
</evidence>
<feature type="repeat" description="WD" evidence="3">
    <location>
        <begin position="274"/>
        <end position="314"/>
    </location>
</feature>
<gene>
    <name evidence="4" type="ORF">DSPE1174_LOCUS31523</name>
</gene>
<protein>
    <recommendedName>
        <fullName evidence="5">Anaphase-promoting complex subunit 4 WD40 domain-containing protein</fullName>
    </recommendedName>
</protein>
<proteinExistence type="predicted"/>
<dbReference type="SMART" id="SM00320">
    <property type="entry name" value="WD40"/>
    <property type="match status" value="7"/>
</dbReference>
<dbReference type="PRINTS" id="PR00320">
    <property type="entry name" value="GPROTEINBRPT"/>
</dbReference>
<dbReference type="SUPFAM" id="SSF50978">
    <property type="entry name" value="WD40 repeat-like"/>
    <property type="match status" value="1"/>
</dbReference>
<dbReference type="InterPro" id="IPR050505">
    <property type="entry name" value="WDR55/POC1"/>
</dbReference>
<name>A0A7S2ML59_9STRA</name>
<dbReference type="PANTHER" id="PTHR44019:SF8">
    <property type="entry name" value="POC1 CENTRIOLAR PROTEIN HOMOLOG"/>
    <property type="match status" value="1"/>
</dbReference>
<dbReference type="Pfam" id="PF00400">
    <property type="entry name" value="WD40"/>
    <property type="match status" value="6"/>
</dbReference>
<dbReference type="AlphaFoldDB" id="A0A7S2ML59"/>
<dbReference type="InterPro" id="IPR001680">
    <property type="entry name" value="WD40_rpt"/>
</dbReference>
<sequence>MERVIRPIPPRENLLVTGGNDKSIKVWDTSDSKKDIPLPKPDFEDQQGSCVRTLVGHTDCVRAARFHPDGVHMVSAGSDMTLRVWHIKNAYTVQVLDGKSAGRSAGHTGWIYDLQISPDGNQVLSAGSYDTSIKLWDLKAGHCIRTFYNKPDSWAYCLSVFGVTGEKALVGYSNKEMVLWDTNIGSKRIFKGHSKAVHQVAVSNDQTCGLSASADSTVRVWDLHAGECITTMLGHTGPVESVALSKNGKIAVSGGRDKELKLWDMDSGENIMTFRGHRGSVGSVAMTDDFSVFSGSHDKTAKSWDIRSASCINTFTGHSGWIRDVSL</sequence>
<feature type="repeat" description="WD" evidence="3">
    <location>
        <begin position="54"/>
        <end position="95"/>
    </location>
</feature>
<dbReference type="InterPro" id="IPR036322">
    <property type="entry name" value="WD40_repeat_dom_sf"/>
</dbReference>
<dbReference type="Gene3D" id="2.130.10.10">
    <property type="entry name" value="YVTN repeat-like/Quinoprotein amine dehydrogenase"/>
    <property type="match status" value="2"/>
</dbReference>
<feature type="repeat" description="WD" evidence="3">
    <location>
        <begin position="232"/>
        <end position="273"/>
    </location>
</feature>
<keyword evidence="2" id="KW-0677">Repeat</keyword>
<dbReference type="InterPro" id="IPR015943">
    <property type="entry name" value="WD40/YVTN_repeat-like_dom_sf"/>
</dbReference>
<dbReference type="InterPro" id="IPR020472">
    <property type="entry name" value="WD40_PAC1"/>
</dbReference>
<dbReference type="PROSITE" id="PS50082">
    <property type="entry name" value="WD_REPEATS_2"/>
    <property type="match status" value="6"/>
</dbReference>
<keyword evidence="1 3" id="KW-0853">WD repeat</keyword>
<reference evidence="4" key="1">
    <citation type="submission" date="2021-01" db="EMBL/GenBank/DDBJ databases">
        <authorList>
            <person name="Corre E."/>
            <person name="Pelletier E."/>
            <person name="Niang G."/>
            <person name="Scheremetjew M."/>
            <person name="Finn R."/>
            <person name="Kale V."/>
            <person name="Holt S."/>
            <person name="Cochrane G."/>
            <person name="Meng A."/>
            <person name="Brown T."/>
            <person name="Cohen L."/>
        </authorList>
    </citation>
    <scope>NUCLEOTIDE SEQUENCE</scope>
    <source>
        <strain evidence="4">CCMP1381</strain>
    </source>
</reference>
<dbReference type="PROSITE" id="PS00678">
    <property type="entry name" value="WD_REPEATS_1"/>
    <property type="match status" value="4"/>
</dbReference>
<accession>A0A7S2ML59</accession>
<dbReference type="PROSITE" id="PS50294">
    <property type="entry name" value="WD_REPEATS_REGION"/>
    <property type="match status" value="5"/>
</dbReference>
<dbReference type="CDD" id="cd00200">
    <property type="entry name" value="WD40"/>
    <property type="match status" value="1"/>
</dbReference>
<evidence type="ECO:0008006" key="5">
    <source>
        <dbReference type="Google" id="ProtNLM"/>
    </source>
</evidence>
<feature type="repeat" description="WD" evidence="3">
    <location>
        <begin position="190"/>
        <end position="231"/>
    </location>
</feature>
<evidence type="ECO:0000256" key="1">
    <source>
        <dbReference type="ARBA" id="ARBA00022574"/>
    </source>
</evidence>
<feature type="repeat" description="WD" evidence="3">
    <location>
        <begin position="10"/>
        <end position="37"/>
    </location>
</feature>
<organism evidence="4">
    <name type="scientific">Octactis speculum</name>
    <dbReference type="NCBI Taxonomy" id="3111310"/>
    <lineage>
        <taxon>Eukaryota</taxon>
        <taxon>Sar</taxon>
        <taxon>Stramenopiles</taxon>
        <taxon>Ochrophyta</taxon>
        <taxon>Dictyochophyceae</taxon>
        <taxon>Dictyochales</taxon>
        <taxon>Dictyochaceae</taxon>
        <taxon>Octactis</taxon>
    </lineage>
</organism>
<dbReference type="EMBL" id="HBGS01060463">
    <property type="protein sequence ID" value="CAD9489189.1"/>
    <property type="molecule type" value="Transcribed_RNA"/>
</dbReference>
<evidence type="ECO:0000256" key="3">
    <source>
        <dbReference type="PROSITE-ProRule" id="PRU00221"/>
    </source>
</evidence>
<dbReference type="InterPro" id="IPR019775">
    <property type="entry name" value="WD40_repeat_CS"/>
</dbReference>
<dbReference type="PANTHER" id="PTHR44019">
    <property type="entry name" value="WD REPEAT-CONTAINING PROTEIN 55"/>
    <property type="match status" value="1"/>
</dbReference>
<evidence type="ECO:0000313" key="4">
    <source>
        <dbReference type="EMBL" id="CAD9489189.1"/>
    </source>
</evidence>